<organism evidence="2 3">
    <name type="scientific">Neolentinus lepideus HHB14362 ss-1</name>
    <dbReference type="NCBI Taxonomy" id="1314782"/>
    <lineage>
        <taxon>Eukaryota</taxon>
        <taxon>Fungi</taxon>
        <taxon>Dikarya</taxon>
        <taxon>Basidiomycota</taxon>
        <taxon>Agaricomycotina</taxon>
        <taxon>Agaricomycetes</taxon>
        <taxon>Gloeophyllales</taxon>
        <taxon>Gloeophyllaceae</taxon>
        <taxon>Neolentinus</taxon>
    </lineage>
</organism>
<accession>A0A165MN02</accession>
<dbReference type="OrthoDB" id="2269034at2759"/>
<dbReference type="Gene3D" id="1.20.1280.50">
    <property type="match status" value="1"/>
</dbReference>
<feature type="non-terminal residue" evidence="2">
    <location>
        <position position="55"/>
    </location>
</feature>
<dbReference type="AlphaFoldDB" id="A0A165MN02"/>
<feature type="domain" description="F-box" evidence="1">
    <location>
        <begin position="1"/>
        <end position="55"/>
    </location>
</feature>
<proteinExistence type="predicted"/>
<evidence type="ECO:0000259" key="1">
    <source>
        <dbReference type="Pfam" id="PF12937"/>
    </source>
</evidence>
<dbReference type="Pfam" id="PF12937">
    <property type="entry name" value="F-box-like"/>
    <property type="match status" value="1"/>
</dbReference>
<evidence type="ECO:0000313" key="2">
    <source>
        <dbReference type="EMBL" id="KZT18551.1"/>
    </source>
</evidence>
<dbReference type="InParanoid" id="A0A165MN02"/>
<sequence length="55" mass="6545">IDELPVEVLQEIFAFYILSVIRTRFTGFAVWSTIMHVCARWRDALIGHPRLWTRI</sequence>
<feature type="non-terminal residue" evidence="2">
    <location>
        <position position="1"/>
    </location>
</feature>
<dbReference type="EMBL" id="KV425673">
    <property type="protein sequence ID" value="KZT18551.1"/>
    <property type="molecule type" value="Genomic_DNA"/>
</dbReference>
<keyword evidence="3" id="KW-1185">Reference proteome</keyword>
<dbReference type="InterPro" id="IPR001810">
    <property type="entry name" value="F-box_dom"/>
</dbReference>
<name>A0A165MN02_9AGAM</name>
<evidence type="ECO:0000313" key="3">
    <source>
        <dbReference type="Proteomes" id="UP000076761"/>
    </source>
</evidence>
<gene>
    <name evidence="2" type="ORF">NEOLEDRAFT_1035904</name>
</gene>
<protein>
    <recommendedName>
        <fullName evidence="1">F-box domain-containing protein</fullName>
    </recommendedName>
</protein>
<dbReference type="Proteomes" id="UP000076761">
    <property type="component" value="Unassembled WGS sequence"/>
</dbReference>
<reference evidence="2 3" key="1">
    <citation type="journal article" date="2016" name="Mol. Biol. Evol.">
        <title>Comparative Genomics of Early-Diverging Mushroom-Forming Fungi Provides Insights into the Origins of Lignocellulose Decay Capabilities.</title>
        <authorList>
            <person name="Nagy L.G."/>
            <person name="Riley R."/>
            <person name="Tritt A."/>
            <person name="Adam C."/>
            <person name="Daum C."/>
            <person name="Floudas D."/>
            <person name="Sun H."/>
            <person name="Yadav J.S."/>
            <person name="Pangilinan J."/>
            <person name="Larsson K.H."/>
            <person name="Matsuura K."/>
            <person name="Barry K."/>
            <person name="Labutti K."/>
            <person name="Kuo R."/>
            <person name="Ohm R.A."/>
            <person name="Bhattacharya S.S."/>
            <person name="Shirouzu T."/>
            <person name="Yoshinaga Y."/>
            <person name="Martin F.M."/>
            <person name="Grigoriev I.V."/>
            <person name="Hibbett D.S."/>
        </authorList>
    </citation>
    <scope>NUCLEOTIDE SEQUENCE [LARGE SCALE GENOMIC DNA]</scope>
    <source>
        <strain evidence="2 3">HHB14362 ss-1</strain>
    </source>
</reference>